<dbReference type="AlphaFoldDB" id="A0A8J3FYK9"/>
<comment type="caution">
    <text evidence="1">The sequence shown here is derived from an EMBL/GenBank/DDBJ whole genome shotgun (WGS) entry which is preliminary data.</text>
</comment>
<reference evidence="1" key="1">
    <citation type="journal article" date="2014" name="Int. J. Syst. Evol. Microbiol.">
        <title>Complete genome sequence of Corynebacterium casei LMG S-19264T (=DSM 44701T), isolated from a smear-ripened cheese.</title>
        <authorList>
            <consortium name="US DOE Joint Genome Institute (JGI-PGF)"/>
            <person name="Walter F."/>
            <person name="Albersmeier A."/>
            <person name="Kalinowski J."/>
            <person name="Ruckert C."/>
        </authorList>
    </citation>
    <scope>NUCLEOTIDE SEQUENCE</scope>
    <source>
        <strain evidence="1">CGMCC 4.5737</strain>
    </source>
</reference>
<gene>
    <name evidence="1" type="ORF">GCM10012275_54260</name>
</gene>
<reference evidence="1" key="2">
    <citation type="submission" date="2020-09" db="EMBL/GenBank/DDBJ databases">
        <authorList>
            <person name="Sun Q."/>
            <person name="Zhou Y."/>
        </authorList>
    </citation>
    <scope>NUCLEOTIDE SEQUENCE</scope>
    <source>
        <strain evidence="1">CGMCC 4.5737</strain>
    </source>
</reference>
<proteinExistence type="predicted"/>
<sequence>MATSAHCEVLSTLLRTTTVVLDTLDACLWWAEDEISQAMNRHPDHADTLFHSFLLLTPTHTLMGTEFVFRSHCRELLERVAAGEDTRSGTAAEVCCACHDISLVTPLSSPATGLYFRMWSHAFPDQPMFGSSLAHHEALEGSTIDDLEAIARRKLGVSHRKLGEIECVGRHHGQAVRCPYAHPIQETLPLTP</sequence>
<keyword evidence="2" id="KW-1185">Reference proteome</keyword>
<organism evidence="1 2">
    <name type="scientific">Longimycelium tulufanense</name>
    <dbReference type="NCBI Taxonomy" id="907463"/>
    <lineage>
        <taxon>Bacteria</taxon>
        <taxon>Bacillati</taxon>
        <taxon>Actinomycetota</taxon>
        <taxon>Actinomycetes</taxon>
        <taxon>Pseudonocardiales</taxon>
        <taxon>Pseudonocardiaceae</taxon>
        <taxon>Longimycelium</taxon>
    </lineage>
</organism>
<dbReference type="Proteomes" id="UP000637578">
    <property type="component" value="Unassembled WGS sequence"/>
</dbReference>
<protein>
    <submittedName>
        <fullName evidence="1">Uncharacterized protein</fullName>
    </submittedName>
</protein>
<evidence type="ECO:0000313" key="2">
    <source>
        <dbReference type="Proteomes" id="UP000637578"/>
    </source>
</evidence>
<name>A0A8J3FYK9_9PSEU</name>
<evidence type="ECO:0000313" key="1">
    <source>
        <dbReference type="EMBL" id="GGM76678.1"/>
    </source>
</evidence>
<accession>A0A8J3FYK9</accession>
<dbReference type="EMBL" id="BMMK01000037">
    <property type="protein sequence ID" value="GGM76678.1"/>
    <property type="molecule type" value="Genomic_DNA"/>
</dbReference>
<dbReference type="RefSeq" id="WP_189061257.1">
    <property type="nucleotide sequence ID" value="NZ_BMMK01000037.1"/>
</dbReference>